<dbReference type="Pfam" id="PF02953">
    <property type="entry name" value="zf-Tim10_DDP"/>
    <property type="match status" value="1"/>
</dbReference>
<comment type="subunit">
    <text evidence="8">Heterohexamer.</text>
</comment>
<keyword evidence="3 8" id="KW-0999">Mitochondrion inner membrane</keyword>
<evidence type="ECO:0000256" key="7">
    <source>
        <dbReference type="ARBA" id="ARBA00023186"/>
    </source>
</evidence>
<keyword evidence="11" id="KW-1185">Reference proteome</keyword>
<comment type="caution">
    <text evidence="10">The sequence shown here is derived from an EMBL/GenBank/DDBJ whole genome shotgun (WGS) entry which is preliminary data.</text>
</comment>
<reference evidence="10" key="1">
    <citation type="journal article" date="2021" name="Nat. Commun.">
        <title>Genetic determinants of endophytism in the Arabidopsis root mycobiome.</title>
        <authorList>
            <person name="Mesny F."/>
            <person name="Miyauchi S."/>
            <person name="Thiergart T."/>
            <person name="Pickel B."/>
            <person name="Atanasova L."/>
            <person name="Karlsson M."/>
            <person name="Huettel B."/>
            <person name="Barry K.W."/>
            <person name="Haridas S."/>
            <person name="Chen C."/>
            <person name="Bauer D."/>
            <person name="Andreopoulos W."/>
            <person name="Pangilinan J."/>
            <person name="LaButti K."/>
            <person name="Riley R."/>
            <person name="Lipzen A."/>
            <person name="Clum A."/>
            <person name="Drula E."/>
            <person name="Henrissat B."/>
            <person name="Kohler A."/>
            <person name="Grigoriev I.V."/>
            <person name="Martin F.M."/>
            <person name="Hacquard S."/>
        </authorList>
    </citation>
    <scope>NUCLEOTIDE SEQUENCE</scope>
    <source>
        <strain evidence="10">MPI-CAGE-CH-0235</strain>
    </source>
</reference>
<dbReference type="Proteomes" id="UP000813444">
    <property type="component" value="Unassembled WGS sequence"/>
</dbReference>
<evidence type="ECO:0000256" key="8">
    <source>
        <dbReference type="RuleBase" id="RU367043"/>
    </source>
</evidence>
<evidence type="ECO:0000256" key="3">
    <source>
        <dbReference type="ARBA" id="ARBA00022792"/>
    </source>
</evidence>
<comment type="function">
    <text evidence="8">Mitochondrial intermembrane chaperone that participates in the import and insertion of some multi-pass transmembrane proteins into the mitochondrial inner membrane. Also required for the transfer of beta-barrel precursors from the TOM complex to the sorting and assembly machinery (SAM complex) of the outer membrane. Acts as a chaperone-like protein that protects the hydrophobic precursors from aggregation and guide them through the mitochondrial intermembrane space.</text>
</comment>
<proteinExistence type="inferred from homology"/>
<organism evidence="10 11">
    <name type="scientific">Stachybotrys elegans</name>
    <dbReference type="NCBI Taxonomy" id="80388"/>
    <lineage>
        <taxon>Eukaryota</taxon>
        <taxon>Fungi</taxon>
        <taxon>Dikarya</taxon>
        <taxon>Ascomycota</taxon>
        <taxon>Pezizomycotina</taxon>
        <taxon>Sordariomycetes</taxon>
        <taxon>Hypocreomycetidae</taxon>
        <taxon>Hypocreales</taxon>
        <taxon>Stachybotryaceae</taxon>
        <taxon>Stachybotrys</taxon>
    </lineage>
</organism>
<dbReference type="EMBL" id="JAGPNK010000016">
    <property type="protein sequence ID" value="KAH7308223.1"/>
    <property type="molecule type" value="Genomic_DNA"/>
</dbReference>
<comment type="domain">
    <text evidence="8">The twin CX3C motif contains 4 conserved Cys residues that form 2 disulfide bonds in the mitochondrial intermembrane space.</text>
</comment>
<keyword evidence="4 8" id="KW-0653">Protein transport</keyword>
<evidence type="ECO:0000256" key="6">
    <source>
        <dbReference type="ARBA" id="ARBA00023157"/>
    </source>
</evidence>
<keyword evidence="3 8" id="KW-0472">Membrane</keyword>
<keyword evidence="8" id="KW-0496">Mitochondrion</keyword>
<keyword evidence="5 8" id="KW-0811">Translocation</keyword>
<keyword evidence="6 8" id="KW-1015">Disulfide bond</keyword>
<comment type="similarity">
    <text evidence="2 8">Belongs to the small Tim family.</text>
</comment>
<keyword evidence="7 8" id="KW-0143">Chaperone</keyword>
<comment type="subcellular location">
    <subcellularLocation>
        <location evidence="1 8">Mitochondrion inner membrane</location>
        <topology evidence="1 8">Peripheral membrane protein</topology>
        <orientation evidence="1 8">Intermembrane side</orientation>
    </subcellularLocation>
</comment>
<evidence type="ECO:0000259" key="9">
    <source>
        <dbReference type="Pfam" id="PF02953"/>
    </source>
</evidence>
<dbReference type="Gene3D" id="1.10.287.810">
    <property type="entry name" value="Mitochondrial import inner membrane translocase subunit tim13 like domains"/>
    <property type="match status" value="1"/>
</dbReference>
<dbReference type="GO" id="GO:0005743">
    <property type="term" value="C:mitochondrial inner membrane"/>
    <property type="evidence" value="ECO:0007669"/>
    <property type="project" value="UniProtKB-SubCell"/>
</dbReference>
<accession>A0A8K0SHF8</accession>
<dbReference type="InterPro" id="IPR004217">
    <property type="entry name" value="Tim10-like"/>
</dbReference>
<dbReference type="GO" id="GO:0015031">
    <property type="term" value="P:protein transport"/>
    <property type="evidence" value="ECO:0007669"/>
    <property type="project" value="UniProtKB-KW"/>
</dbReference>
<gene>
    <name evidence="10" type="ORF">B0I35DRAFT_483495</name>
</gene>
<dbReference type="SUPFAM" id="SSF144122">
    <property type="entry name" value="Tim10-like"/>
    <property type="match status" value="1"/>
</dbReference>
<evidence type="ECO:0000313" key="10">
    <source>
        <dbReference type="EMBL" id="KAH7308223.1"/>
    </source>
</evidence>
<evidence type="ECO:0000256" key="4">
    <source>
        <dbReference type="ARBA" id="ARBA00022927"/>
    </source>
</evidence>
<dbReference type="AlphaFoldDB" id="A0A8K0SHF8"/>
<keyword evidence="8" id="KW-0813">Transport</keyword>
<evidence type="ECO:0000313" key="11">
    <source>
        <dbReference type="Proteomes" id="UP000813444"/>
    </source>
</evidence>
<evidence type="ECO:0000256" key="2">
    <source>
        <dbReference type="ARBA" id="ARBA00006720"/>
    </source>
</evidence>
<name>A0A8K0SHF8_9HYPO</name>
<feature type="domain" description="Tim10-like" evidence="9">
    <location>
        <begin position="24"/>
        <end position="88"/>
    </location>
</feature>
<protein>
    <recommendedName>
        <fullName evidence="8">Mitochondrial import inner membrane translocase subunit</fullName>
    </recommendedName>
</protein>
<evidence type="ECO:0000256" key="5">
    <source>
        <dbReference type="ARBA" id="ARBA00023010"/>
    </source>
</evidence>
<dbReference type="InterPro" id="IPR035427">
    <property type="entry name" value="Tim10-like_dom_sf"/>
</dbReference>
<sequence>MSSSQVNESDIERLTDKDKVELRQFLANEEQRAQIQAQTHHVTQLCWKKCVTGPIKQGTLDRSEESCMSNCVDRFFDLSLFTMKHIQKRT</sequence>
<dbReference type="OrthoDB" id="344165at2759"/>
<evidence type="ECO:0000256" key="1">
    <source>
        <dbReference type="ARBA" id="ARBA00004137"/>
    </source>
</evidence>